<dbReference type="PANTHER" id="PTHR28557:SF1">
    <property type="entry name" value="PROTEIN SLX4IP"/>
    <property type="match status" value="1"/>
</dbReference>
<dbReference type="Pfam" id="PF15744">
    <property type="entry name" value="UPF0492"/>
    <property type="match status" value="1"/>
</dbReference>
<feature type="region of interest" description="Disordered" evidence="1">
    <location>
        <begin position="249"/>
        <end position="332"/>
    </location>
</feature>
<gene>
    <name evidence="3" type="primary">LOC110981380</name>
</gene>
<dbReference type="RefSeq" id="XP_022094602.1">
    <property type="nucleotide sequence ID" value="XM_022238910.1"/>
</dbReference>
<accession>A0A8B7YPK6</accession>
<dbReference type="PANTHER" id="PTHR28557">
    <property type="entry name" value="PROTEIN SLX4IP"/>
    <property type="match status" value="1"/>
</dbReference>
<proteinExistence type="predicted"/>
<feature type="region of interest" description="Disordered" evidence="1">
    <location>
        <begin position="193"/>
        <end position="232"/>
    </location>
</feature>
<dbReference type="OrthoDB" id="6382611at2759"/>
<keyword evidence="2" id="KW-1185">Reference proteome</keyword>
<name>A0A8B7YPK6_ACAPL</name>
<protein>
    <submittedName>
        <fullName evidence="3">Uncharacterized protein LOC110981380</fullName>
    </submittedName>
</protein>
<feature type="compositionally biased region" description="Basic and acidic residues" evidence="1">
    <location>
        <begin position="318"/>
        <end position="330"/>
    </location>
</feature>
<reference evidence="3" key="1">
    <citation type="submission" date="2025-08" db="UniProtKB">
        <authorList>
            <consortium name="RefSeq"/>
        </authorList>
    </citation>
    <scope>IDENTIFICATION</scope>
</reference>
<evidence type="ECO:0000256" key="1">
    <source>
        <dbReference type="SAM" id="MobiDB-lite"/>
    </source>
</evidence>
<feature type="compositionally biased region" description="Basic and acidic residues" evidence="1">
    <location>
        <begin position="249"/>
        <end position="269"/>
    </location>
</feature>
<dbReference type="AlphaFoldDB" id="A0A8B7YPK6"/>
<evidence type="ECO:0000313" key="3">
    <source>
        <dbReference type="RefSeq" id="XP_022094602.1"/>
    </source>
</evidence>
<feature type="compositionally biased region" description="Polar residues" evidence="1">
    <location>
        <begin position="273"/>
        <end position="284"/>
    </location>
</feature>
<dbReference type="GeneID" id="110981380"/>
<dbReference type="KEGG" id="aplc:110981380"/>
<dbReference type="OMA" id="LAYEAWY"/>
<feature type="compositionally biased region" description="Basic and acidic residues" evidence="1">
    <location>
        <begin position="197"/>
        <end position="211"/>
    </location>
</feature>
<dbReference type="InterPro" id="IPR031479">
    <property type="entry name" value="SLX4IP"/>
</dbReference>
<feature type="compositionally biased region" description="Polar residues" evidence="1">
    <location>
        <begin position="302"/>
        <end position="317"/>
    </location>
</feature>
<sequence length="545" mass="61376">MNRHGREMHHYLKLGKMLVSLDLCILNEERNDGWFQDRHRQETVALLQDVVADRIGDFYAKKRAARVKRDEKEGNPKAEQPKMLQGNTVKIGFKFTKKPVTQRCLLMKPKFETVILFPEKLHVYVCEHHPSTVLQTTAHLLHTVYRDADPTAVGMSDYFPSAAHAGARSMAKVTTSARKKRNKLKRIVNRQINAMPTKKEQPTTERGRDTLSEAASRRACHQGPLRSTGEHVTEIEDLGSDGIQLVEEKADCDPKASEEHTTKDDEILRSGRHSNLTTGASIQEQAKKRKRNRDWDQKEVTCSRQAPSHTASSASDTKTWEPTKRQRAGDAVRGASIVNLKAMQNRGGQSNLKNGNQELDVVPSDEDAVARSHKATDIEKVDLGDEMVDLCADEVFSDGDVDCISNIISDAEGVSKLSCLHLQRLTRKNRRYLKEIFIGKRPCKRHANYKQGGSTRANLAYEAWYGPYTEDQVDCVMNELVKVYCSSHNKYFDYVSKVLLPEALTKICMDVLHIPLEEAQAILEKTPLCGDATMLGSRYRGGVAH</sequence>
<organism evidence="2 3">
    <name type="scientific">Acanthaster planci</name>
    <name type="common">Crown-of-thorns starfish</name>
    <dbReference type="NCBI Taxonomy" id="133434"/>
    <lineage>
        <taxon>Eukaryota</taxon>
        <taxon>Metazoa</taxon>
        <taxon>Echinodermata</taxon>
        <taxon>Eleutherozoa</taxon>
        <taxon>Asterozoa</taxon>
        <taxon>Asteroidea</taxon>
        <taxon>Valvatacea</taxon>
        <taxon>Valvatida</taxon>
        <taxon>Acanthasteridae</taxon>
        <taxon>Acanthaster</taxon>
    </lineage>
</organism>
<dbReference type="Proteomes" id="UP000694845">
    <property type="component" value="Unplaced"/>
</dbReference>
<evidence type="ECO:0000313" key="2">
    <source>
        <dbReference type="Proteomes" id="UP000694845"/>
    </source>
</evidence>